<dbReference type="Proteomes" id="UP001529510">
    <property type="component" value="Unassembled WGS sequence"/>
</dbReference>
<evidence type="ECO:0000313" key="2">
    <source>
        <dbReference type="EMBL" id="KAL0162122.1"/>
    </source>
</evidence>
<evidence type="ECO:0000256" key="1">
    <source>
        <dbReference type="SAM" id="MobiDB-lite"/>
    </source>
</evidence>
<feature type="compositionally biased region" description="Low complexity" evidence="1">
    <location>
        <begin position="43"/>
        <end position="52"/>
    </location>
</feature>
<feature type="region of interest" description="Disordered" evidence="1">
    <location>
        <begin position="1"/>
        <end position="88"/>
    </location>
</feature>
<name>A0ABD0NJH7_CIRMR</name>
<proteinExistence type="predicted"/>
<gene>
    <name evidence="2" type="ORF">M9458_041518</name>
</gene>
<feature type="compositionally biased region" description="Polar residues" evidence="1">
    <location>
        <begin position="59"/>
        <end position="88"/>
    </location>
</feature>
<evidence type="ECO:0000313" key="3">
    <source>
        <dbReference type="Proteomes" id="UP001529510"/>
    </source>
</evidence>
<feature type="compositionally biased region" description="Polar residues" evidence="1">
    <location>
        <begin position="14"/>
        <end position="27"/>
    </location>
</feature>
<protein>
    <submittedName>
        <fullName evidence="2">Uncharacterized protein</fullName>
    </submittedName>
</protein>
<reference evidence="2 3" key="1">
    <citation type="submission" date="2024-05" db="EMBL/GenBank/DDBJ databases">
        <title>Genome sequencing and assembly of Indian major carp, Cirrhinus mrigala (Hamilton, 1822).</title>
        <authorList>
            <person name="Mohindra V."/>
            <person name="Chowdhury L.M."/>
            <person name="Lal K."/>
            <person name="Jena J.K."/>
        </authorList>
    </citation>
    <scope>NUCLEOTIDE SEQUENCE [LARGE SCALE GENOMIC DNA]</scope>
    <source>
        <strain evidence="2">CM1030</strain>
        <tissue evidence="2">Blood</tissue>
    </source>
</reference>
<feature type="non-terminal residue" evidence="2">
    <location>
        <position position="88"/>
    </location>
</feature>
<dbReference type="AlphaFoldDB" id="A0ABD0NJH7"/>
<organism evidence="2 3">
    <name type="scientific">Cirrhinus mrigala</name>
    <name type="common">Mrigala</name>
    <dbReference type="NCBI Taxonomy" id="683832"/>
    <lineage>
        <taxon>Eukaryota</taxon>
        <taxon>Metazoa</taxon>
        <taxon>Chordata</taxon>
        <taxon>Craniata</taxon>
        <taxon>Vertebrata</taxon>
        <taxon>Euteleostomi</taxon>
        <taxon>Actinopterygii</taxon>
        <taxon>Neopterygii</taxon>
        <taxon>Teleostei</taxon>
        <taxon>Ostariophysi</taxon>
        <taxon>Cypriniformes</taxon>
        <taxon>Cyprinidae</taxon>
        <taxon>Labeoninae</taxon>
        <taxon>Labeonini</taxon>
        <taxon>Cirrhinus</taxon>
    </lineage>
</organism>
<sequence length="88" mass="9063">SLSTGNGEFGDWNAFSSTSPPAVTAQSAIPDLFSDVPAPAAPVPTSTQPPSADLFDLMTPNNSSLSASQSMTFNMCPQNATTPLSRSQ</sequence>
<feature type="non-terminal residue" evidence="2">
    <location>
        <position position="1"/>
    </location>
</feature>
<dbReference type="EMBL" id="JAMKFB020000021">
    <property type="protein sequence ID" value="KAL0162122.1"/>
    <property type="molecule type" value="Genomic_DNA"/>
</dbReference>
<accession>A0ABD0NJH7</accession>
<keyword evidence="3" id="KW-1185">Reference proteome</keyword>
<comment type="caution">
    <text evidence="2">The sequence shown here is derived from an EMBL/GenBank/DDBJ whole genome shotgun (WGS) entry which is preliminary data.</text>
</comment>